<gene>
    <name evidence="1" type="ORF">TRITD_2Bv1G093910</name>
</gene>
<evidence type="ECO:0000313" key="1">
    <source>
        <dbReference type="EMBL" id="VAH45390.1"/>
    </source>
</evidence>
<organism evidence="1 2">
    <name type="scientific">Triticum turgidum subsp. durum</name>
    <name type="common">Durum wheat</name>
    <name type="synonym">Triticum durum</name>
    <dbReference type="NCBI Taxonomy" id="4567"/>
    <lineage>
        <taxon>Eukaryota</taxon>
        <taxon>Viridiplantae</taxon>
        <taxon>Streptophyta</taxon>
        <taxon>Embryophyta</taxon>
        <taxon>Tracheophyta</taxon>
        <taxon>Spermatophyta</taxon>
        <taxon>Magnoliopsida</taxon>
        <taxon>Liliopsida</taxon>
        <taxon>Poales</taxon>
        <taxon>Poaceae</taxon>
        <taxon>BOP clade</taxon>
        <taxon>Pooideae</taxon>
        <taxon>Triticodae</taxon>
        <taxon>Triticeae</taxon>
        <taxon>Triticinae</taxon>
        <taxon>Triticum</taxon>
    </lineage>
</organism>
<dbReference type="EMBL" id="LT934114">
    <property type="protein sequence ID" value="VAH45390.1"/>
    <property type="molecule type" value="Genomic_DNA"/>
</dbReference>
<dbReference type="InterPro" id="IPR029063">
    <property type="entry name" value="SAM-dependent_MTases_sf"/>
</dbReference>
<sequence>MNILCLDSVMFPTCTRVGGGVLHIHGNVNDSDEARWLDNVVESISSIATAHGLSWKVSLEHVEQVKWYGPHIRHVVADVRCGSD</sequence>
<keyword evidence="2" id="KW-1185">Reference proteome</keyword>
<dbReference type="Proteomes" id="UP000324705">
    <property type="component" value="Chromosome 2B"/>
</dbReference>
<name>A0A9R1PL29_TRITD</name>
<reference evidence="1 2" key="1">
    <citation type="submission" date="2017-09" db="EMBL/GenBank/DDBJ databases">
        <authorList>
            <consortium name="International Durum Wheat Genome Sequencing Consortium (IDWGSC)"/>
            <person name="Milanesi L."/>
        </authorList>
    </citation>
    <scope>NUCLEOTIDE SEQUENCE [LARGE SCALE GENOMIC DNA]</scope>
    <source>
        <strain evidence="2">cv. Svevo</strain>
    </source>
</reference>
<dbReference type="Gene3D" id="3.40.50.150">
    <property type="entry name" value="Vaccinia Virus protein VP39"/>
    <property type="match status" value="1"/>
</dbReference>
<dbReference type="AlphaFoldDB" id="A0A9R1PL29"/>
<proteinExistence type="predicted"/>
<protein>
    <recommendedName>
        <fullName evidence="3">tRNA(Phe) (4-demethylwyosine(37)-C(7)) aminocarboxypropyltransferase</fullName>
    </recommendedName>
</protein>
<evidence type="ECO:0000313" key="2">
    <source>
        <dbReference type="Proteomes" id="UP000324705"/>
    </source>
</evidence>
<dbReference type="Gramene" id="TRITD2Bv1G093910.1">
    <property type="protein sequence ID" value="TRITD2Bv1G093910.1"/>
    <property type="gene ID" value="TRITD2Bv1G093910"/>
</dbReference>
<accession>A0A9R1PL29</accession>
<evidence type="ECO:0008006" key="3">
    <source>
        <dbReference type="Google" id="ProtNLM"/>
    </source>
</evidence>